<dbReference type="AlphaFoldDB" id="A0A6L6LI76"/>
<keyword evidence="1" id="KW-0378">Hydrolase</keyword>
<gene>
    <name evidence="1" type="ORF">GMC80_04910</name>
</gene>
<dbReference type="Gene3D" id="3.40.50.880">
    <property type="match status" value="1"/>
</dbReference>
<dbReference type="GO" id="GO:0033969">
    <property type="term" value="F:gamma-glutamyl-gamma-aminobutyrate hydrolase activity"/>
    <property type="evidence" value="ECO:0007669"/>
    <property type="project" value="TreeGrafter"/>
</dbReference>
<reference evidence="1 2" key="1">
    <citation type="journal article" date="2019" name="Nat. Med.">
        <title>A library of human gut bacterial isolates paired with longitudinal multiomics data enables mechanistic microbiome research.</title>
        <authorList>
            <person name="Poyet M."/>
            <person name="Groussin M."/>
            <person name="Gibbons S.M."/>
            <person name="Avila-Pacheco J."/>
            <person name="Jiang X."/>
            <person name="Kearney S.M."/>
            <person name="Perrotta A.R."/>
            <person name="Berdy B."/>
            <person name="Zhao S."/>
            <person name="Lieberman T.D."/>
            <person name="Swanson P.K."/>
            <person name="Smith M."/>
            <person name="Roesemann S."/>
            <person name="Alexander J.E."/>
            <person name="Rich S.A."/>
            <person name="Livny J."/>
            <person name="Vlamakis H."/>
            <person name="Clish C."/>
            <person name="Bullock K."/>
            <person name="Deik A."/>
            <person name="Scott J."/>
            <person name="Pierce K.A."/>
            <person name="Xavier R.J."/>
            <person name="Alm E.J."/>
        </authorList>
    </citation>
    <scope>NUCLEOTIDE SEQUENCE [LARGE SCALE GENOMIC DNA]</scope>
    <source>
        <strain evidence="1 2">BIOML-A10</strain>
    </source>
</reference>
<accession>A0A6L6LI76</accession>
<dbReference type="CDD" id="cd01745">
    <property type="entry name" value="GATase1_2"/>
    <property type="match status" value="1"/>
</dbReference>
<dbReference type="GO" id="GO:0006598">
    <property type="term" value="P:polyamine catabolic process"/>
    <property type="evidence" value="ECO:0007669"/>
    <property type="project" value="TreeGrafter"/>
</dbReference>
<protein>
    <submittedName>
        <fullName evidence="1">Gamma-glutamyl-gamma-aminobutyrate hydrolase family protein</fullName>
    </submittedName>
</protein>
<dbReference type="PANTHER" id="PTHR43235:SF1">
    <property type="entry name" value="GLUTAMINE AMIDOTRANSFERASE PB2B2.05-RELATED"/>
    <property type="match status" value="1"/>
</dbReference>
<dbReference type="Proteomes" id="UP000462658">
    <property type="component" value="Unassembled WGS sequence"/>
</dbReference>
<sequence length="238" mass="26722">MKVYGKSMKKQPVIGITGNERPFPDDPDANMSYAATGFVEAVKEAGGIPLILPIGDAALAKDYISMIDKLIITGGQNVLPKFYGEEITIDSDDYLLKRDLFELALIEEARAAKKAIFTVCRGTQLYNVALGGTLYQDIEHHWQDNPGQYTSQELVTKDQTILQEIYGKTSRINSFHHQSIKDLADGLEVIARDPKDDIIEAVQSTDESRFLGVQWHPELRFDKSPADRKLFEYVVNQL</sequence>
<dbReference type="EMBL" id="WMZA01000002">
    <property type="protein sequence ID" value="MTR62697.1"/>
    <property type="molecule type" value="Genomic_DNA"/>
</dbReference>
<name>A0A6L6LI76_STRPA</name>
<proteinExistence type="predicted"/>
<dbReference type="GO" id="GO:0005829">
    <property type="term" value="C:cytosol"/>
    <property type="evidence" value="ECO:0007669"/>
    <property type="project" value="TreeGrafter"/>
</dbReference>
<dbReference type="InterPro" id="IPR029062">
    <property type="entry name" value="Class_I_gatase-like"/>
</dbReference>
<evidence type="ECO:0000313" key="2">
    <source>
        <dbReference type="Proteomes" id="UP000462658"/>
    </source>
</evidence>
<evidence type="ECO:0000313" key="1">
    <source>
        <dbReference type="EMBL" id="MTR62697.1"/>
    </source>
</evidence>
<organism evidence="1 2">
    <name type="scientific">Streptococcus parasanguinis</name>
    <dbReference type="NCBI Taxonomy" id="1318"/>
    <lineage>
        <taxon>Bacteria</taxon>
        <taxon>Bacillati</taxon>
        <taxon>Bacillota</taxon>
        <taxon>Bacilli</taxon>
        <taxon>Lactobacillales</taxon>
        <taxon>Streptococcaceae</taxon>
        <taxon>Streptococcus</taxon>
    </lineage>
</organism>
<dbReference type="PROSITE" id="PS51273">
    <property type="entry name" value="GATASE_TYPE_1"/>
    <property type="match status" value="1"/>
</dbReference>
<dbReference type="PANTHER" id="PTHR43235">
    <property type="entry name" value="GLUTAMINE AMIDOTRANSFERASE PB2B2.05-RELATED"/>
    <property type="match status" value="1"/>
</dbReference>
<comment type="caution">
    <text evidence="1">The sequence shown here is derived from an EMBL/GenBank/DDBJ whole genome shotgun (WGS) entry which is preliminary data.</text>
</comment>
<dbReference type="InterPro" id="IPR011697">
    <property type="entry name" value="Peptidase_C26"/>
</dbReference>
<dbReference type="InterPro" id="IPR044668">
    <property type="entry name" value="PuuD-like"/>
</dbReference>
<dbReference type="Pfam" id="PF07722">
    <property type="entry name" value="Peptidase_C26"/>
    <property type="match status" value="1"/>
</dbReference>
<dbReference type="SUPFAM" id="SSF52317">
    <property type="entry name" value="Class I glutamine amidotransferase-like"/>
    <property type="match status" value="1"/>
</dbReference>